<sequence>MGYTLALALGMARCALSYQARGAQPQALHLPDLSAPDGCIPTVLCVQPDGAVRIGQAALPCIESRRCFQRLPQSPLVQPEPAPRQLDDTTWDTRMVGQAFMKALFRALPFAQNQIDRLIVSMPHFENAHSATRYARWLHESLAALDIPEARIQLMSELDAVALSSGLWSAQLPVIFLRAEPEAEIFEVSFAYLAAPTQLSVRLDQVLREGVPFASLMTERCSPQTFSDALADCLAYAAEQGLYPSDLGYLALSASEAMPRLFQASDQAWSAHAVLSSGERAIADGLLRTPPYLQNSYGLRYRAENGEYAYIELAPSGTPFPSALRTVHLAAAYDDQPMLEFVIGMLDPEARGQITLNAASVPLSYTLEPSELGAIALNEFAPPLRIAIPQPVRAAEPCLEARFYLDSQRRLCLTATDLRTGQLLAENAVITTLH</sequence>
<dbReference type="EMBL" id="PGTM01000008">
    <property type="protein sequence ID" value="PJF37251.1"/>
    <property type="molecule type" value="Genomic_DNA"/>
</dbReference>
<gene>
    <name evidence="1" type="ORF">CUN49_01195</name>
</gene>
<name>A0A2M8PI92_9CHLR</name>
<reference evidence="1 2" key="1">
    <citation type="submission" date="2017-11" db="EMBL/GenBank/DDBJ databases">
        <title>Evolution of Phototrophy in the Chloroflexi Phylum Driven by Horizontal Gene Transfer.</title>
        <authorList>
            <person name="Ward L.M."/>
            <person name="Hemp J."/>
            <person name="Shih P.M."/>
            <person name="Mcglynn S.E."/>
            <person name="Fischer W."/>
        </authorList>
    </citation>
    <scope>NUCLEOTIDE SEQUENCE [LARGE SCALE GENOMIC DNA]</scope>
    <source>
        <strain evidence="1">JP3_13</strain>
    </source>
</reference>
<proteinExistence type="predicted"/>
<organism evidence="1 2">
    <name type="scientific">Candidatus Thermofonsia Clade 1 bacterium</name>
    <dbReference type="NCBI Taxonomy" id="2364210"/>
    <lineage>
        <taxon>Bacteria</taxon>
        <taxon>Bacillati</taxon>
        <taxon>Chloroflexota</taxon>
        <taxon>Candidatus Thermofontia</taxon>
        <taxon>Candidatus Thermofonsia Clade 1</taxon>
    </lineage>
</organism>
<accession>A0A2M8PI92</accession>
<evidence type="ECO:0000313" key="2">
    <source>
        <dbReference type="Proteomes" id="UP000229681"/>
    </source>
</evidence>
<protein>
    <submittedName>
        <fullName evidence="1">Uncharacterized protein</fullName>
    </submittedName>
</protein>
<evidence type="ECO:0000313" key="1">
    <source>
        <dbReference type="EMBL" id="PJF37251.1"/>
    </source>
</evidence>
<dbReference type="AlphaFoldDB" id="A0A2M8PI92"/>
<comment type="caution">
    <text evidence="1">The sequence shown here is derived from an EMBL/GenBank/DDBJ whole genome shotgun (WGS) entry which is preliminary data.</text>
</comment>
<dbReference type="Proteomes" id="UP000229681">
    <property type="component" value="Unassembled WGS sequence"/>
</dbReference>